<evidence type="ECO:0000313" key="2">
    <source>
        <dbReference type="EMBL" id="ACN31497.1"/>
    </source>
</evidence>
<sequence>MEAFTAFSMLFSLPPRFATAILYSVYRFSAARRPEAKAIRCLPSCESQPSLHGTTFTTSSKQIQPDGIEGIHNHPSRNGSILNTPNPTRGLSRRSDADMVPVLRGCPTQSPNNHSTEYHNRY</sequence>
<evidence type="ECO:0000256" key="1">
    <source>
        <dbReference type="SAM" id="MobiDB-lite"/>
    </source>
</evidence>
<feature type="compositionally biased region" description="Polar residues" evidence="1">
    <location>
        <begin position="76"/>
        <end position="89"/>
    </location>
</feature>
<feature type="compositionally biased region" description="Polar residues" evidence="1">
    <location>
        <begin position="49"/>
        <end position="63"/>
    </location>
</feature>
<protein>
    <submittedName>
        <fullName evidence="2">Uncharacterized protein</fullName>
    </submittedName>
</protein>
<proteinExistence type="evidence at transcript level"/>
<name>C0PBF2_MAIZE</name>
<dbReference type="AlphaFoldDB" id="C0PBF2"/>
<dbReference type="EMBL" id="BT065621">
    <property type="protein sequence ID" value="ACN31497.1"/>
    <property type="molecule type" value="mRNA"/>
</dbReference>
<accession>C0PBF2</accession>
<reference evidence="2" key="2">
    <citation type="submission" date="2012-06" db="EMBL/GenBank/DDBJ databases">
        <authorList>
            <person name="Yu Y."/>
            <person name="Currie J."/>
            <person name="Lomeli R."/>
            <person name="Angelova A."/>
            <person name="Collura K."/>
            <person name="Wissotski M."/>
            <person name="Campos D."/>
            <person name="Kudrna D."/>
            <person name="Golser W."/>
            <person name="Ashely E."/>
            <person name="Descour A."/>
            <person name="Fernandes J."/>
            <person name="Soderlund C."/>
            <person name="Walbot V."/>
        </authorList>
    </citation>
    <scope>NUCLEOTIDE SEQUENCE</scope>
    <source>
        <strain evidence="2">B73</strain>
    </source>
</reference>
<organism evidence="2">
    <name type="scientific">Zea mays</name>
    <name type="common">Maize</name>
    <dbReference type="NCBI Taxonomy" id="4577"/>
    <lineage>
        <taxon>Eukaryota</taxon>
        <taxon>Viridiplantae</taxon>
        <taxon>Streptophyta</taxon>
        <taxon>Embryophyta</taxon>
        <taxon>Tracheophyta</taxon>
        <taxon>Spermatophyta</taxon>
        <taxon>Magnoliopsida</taxon>
        <taxon>Liliopsida</taxon>
        <taxon>Poales</taxon>
        <taxon>Poaceae</taxon>
        <taxon>PACMAD clade</taxon>
        <taxon>Panicoideae</taxon>
        <taxon>Andropogonodae</taxon>
        <taxon>Andropogoneae</taxon>
        <taxon>Tripsacinae</taxon>
        <taxon>Zea</taxon>
    </lineage>
</organism>
<feature type="region of interest" description="Disordered" evidence="1">
    <location>
        <begin position="49"/>
        <end position="122"/>
    </location>
</feature>
<reference evidence="2" key="1">
    <citation type="journal article" date="2009" name="PLoS Genet.">
        <title>Sequencing, mapping, and analysis of 27,455 maize full-length cDNAs.</title>
        <authorList>
            <person name="Soderlund C."/>
            <person name="Descour A."/>
            <person name="Kudrna D."/>
            <person name="Bomhoff M."/>
            <person name="Boyd L."/>
            <person name="Currie J."/>
            <person name="Angelova A."/>
            <person name="Collura K."/>
            <person name="Wissotski M."/>
            <person name="Ashley E."/>
            <person name="Morrow D."/>
            <person name="Fernandes J."/>
            <person name="Walbot V."/>
            <person name="Yu Y."/>
        </authorList>
    </citation>
    <scope>NUCLEOTIDE SEQUENCE</scope>
    <source>
        <strain evidence="2">B73</strain>
    </source>
</reference>